<evidence type="ECO:0000313" key="2">
    <source>
        <dbReference type="EMBL" id="MCL7038526.1"/>
    </source>
</evidence>
<evidence type="ECO:0000313" key="3">
    <source>
        <dbReference type="Proteomes" id="UP001177140"/>
    </source>
</evidence>
<name>A0AA41VB15_PAPNU</name>
<feature type="domain" description="DUF3700" evidence="1">
    <location>
        <begin position="16"/>
        <end position="43"/>
    </location>
</feature>
<accession>A0AA41VB15</accession>
<dbReference type="Proteomes" id="UP001177140">
    <property type="component" value="Unassembled WGS sequence"/>
</dbReference>
<organism evidence="2 3">
    <name type="scientific">Papaver nudicaule</name>
    <name type="common">Iceland poppy</name>
    <dbReference type="NCBI Taxonomy" id="74823"/>
    <lineage>
        <taxon>Eukaryota</taxon>
        <taxon>Viridiplantae</taxon>
        <taxon>Streptophyta</taxon>
        <taxon>Embryophyta</taxon>
        <taxon>Tracheophyta</taxon>
        <taxon>Spermatophyta</taxon>
        <taxon>Magnoliopsida</taxon>
        <taxon>Ranunculales</taxon>
        <taxon>Papaveraceae</taxon>
        <taxon>Papaveroideae</taxon>
        <taxon>Papaver</taxon>
    </lineage>
</organism>
<dbReference type="PANTHER" id="PTHR45952">
    <property type="entry name" value="ALUMINUM INDUCED PROTEIN WITH YGL AND LRDR MOTIFS"/>
    <property type="match status" value="1"/>
</dbReference>
<keyword evidence="3" id="KW-1185">Reference proteome</keyword>
<dbReference type="Pfam" id="PF12481">
    <property type="entry name" value="DUF3700"/>
    <property type="match status" value="1"/>
</dbReference>
<evidence type="ECO:0000259" key="1">
    <source>
        <dbReference type="Pfam" id="PF12481"/>
    </source>
</evidence>
<comment type="caution">
    <text evidence="2">The sequence shown here is derived from an EMBL/GenBank/DDBJ whole genome shotgun (WGS) entry which is preliminary data.</text>
</comment>
<reference evidence="2" key="1">
    <citation type="submission" date="2022-03" db="EMBL/GenBank/DDBJ databases">
        <title>A functionally conserved STORR gene fusion in Papaver species that diverged 16.8 million years ago.</title>
        <authorList>
            <person name="Catania T."/>
        </authorList>
    </citation>
    <scope>NUCLEOTIDE SEQUENCE</scope>
    <source>
        <strain evidence="2">S-191538</strain>
    </source>
</reference>
<proteinExistence type="predicted"/>
<dbReference type="InterPro" id="IPR044828">
    <property type="entry name" value="TSJT1-like"/>
</dbReference>
<dbReference type="InterPro" id="IPR024286">
    <property type="entry name" value="DUF3700"/>
</dbReference>
<protein>
    <recommendedName>
        <fullName evidence="1">DUF3700 domain-containing protein</fullName>
    </recommendedName>
</protein>
<dbReference type="AlphaFoldDB" id="A0AA41VB15"/>
<sequence>MAYSTDKQNPLLPSNNKTANEVIIVVEAYRTLRDRVPYPANQVDADGSIPFFWRTGSEENVVVSENPRLLRQLSCMYFSVCFFTTSGVEGNAKGGQFRKLCGTTGWEEEAGMPRIGSAANWSSHY</sequence>
<gene>
    <name evidence="2" type="ORF">MKW94_016090</name>
</gene>
<dbReference type="PANTHER" id="PTHR45952:SF4">
    <property type="entry name" value="ALUMINUM INDUCED PROTEIN WITH YGL AND LRDR MOTIFS"/>
    <property type="match status" value="1"/>
</dbReference>
<dbReference type="EMBL" id="JAJJMA010191562">
    <property type="protein sequence ID" value="MCL7038526.1"/>
    <property type="molecule type" value="Genomic_DNA"/>
</dbReference>